<sequence length="669" mass="73609">MANYHYDEAGNMAAYFLISILAIVLVPLTLSSVVRISTSKSSDQGCQCTPCIDHRRRVLASNKASVLNPKFTTRTVMLLVGWSVVALLVYRARTTETDSKVYDPYEILGISAGVTEKEIKSLFKKMAKIYHPDKVKATVNETVDQIASRFVDITKAYKALTDETIRNNYETYGHPDGRQEVSMGIALPSWIIEGKNNIWVLGFYAVVFGGLLPGMVGRWWFGSRGKTKDGIEAETAEGFWKGIEEASGISDIVKVFGGAFKYETQTKKAGDLSKIEEEIAKRAGDAWKDMTKAVGSNEKAQRASTLLYAHFLRLELGSKVLEREQTSLLLQTPMLLNAFLNVASARSWLAPTLGIMRLHAYIVQALVPGKVNSLQAQLPGFDGTSSNSGKQDLATIVRDLGESGDDRAVEASKALENLGTLEVVDFGFKGTYDTVLVMYVFEMTISKVIGERVVTPSSIVYLLVKLRVKTPGTSSTPSPVQDAKSVKRNDEIDEKFLNTRGDAEALEENDTGEYAHAPYWPGLRKPGWWLVLADDKSNRIVVPPLKIHDVPRSDPSKAQNYRRYKLQFQAPPNVGLFTWKVYFVSDTVVGEETCRPISLKIDDVSTLAAEEQTPEDEISDPEEDSLAGQMAAMRGGQVKKVAAVEESDDDDESSTDDDADGGADSSDSD</sequence>
<comment type="subcellular location">
    <subcellularLocation>
        <location evidence="1">Endoplasmic reticulum membrane</location>
        <topology evidence="1">Multi-pass membrane protein</topology>
    </subcellularLocation>
</comment>
<dbReference type="SUPFAM" id="SSF46565">
    <property type="entry name" value="Chaperone J-domain"/>
    <property type="match status" value="1"/>
</dbReference>
<dbReference type="SMART" id="SM00973">
    <property type="entry name" value="Sec63"/>
    <property type="match status" value="1"/>
</dbReference>
<dbReference type="SMART" id="SM00271">
    <property type="entry name" value="DnaJ"/>
    <property type="match status" value="1"/>
</dbReference>
<keyword evidence="13" id="KW-1185">Reference proteome</keyword>
<keyword evidence="8" id="KW-0143">Chaperone</keyword>
<dbReference type="AlphaFoldDB" id="A0AAD4C884"/>
<evidence type="ECO:0000256" key="8">
    <source>
        <dbReference type="ARBA" id="ARBA00023186"/>
    </source>
</evidence>
<gene>
    <name evidence="12" type="ORF">L210DRAFT_858996</name>
</gene>
<protein>
    <recommendedName>
        <fullName evidence="11">J domain-containing protein</fullName>
    </recommendedName>
</protein>
<evidence type="ECO:0000256" key="9">
    <source>
        <dbReference type="SAM" id="MobiDB-lite"/>
    </source>
</evidence>
<dbReference type="GO" id="GO:0006620">
    <property type="term" value="P:post-translational protein targeting to endoplasmic reticulum membrane"/>
    <property type="evidence" value="ECO:0007669"/>
    <property type="project" value="TreeGrafter"/>
</dbReference>
<dbReference type="Gene3D" id="2.60.40.150">
    <property type="entry name" value="C2 domain"/>
    <property type="match status" value="1"/>
</dbReference>
<dbReference type="GO" id="GO:0031207">
    <property type="term" value="C:Sec62/Sec63 complex"/>
    <property type="evidence" value="ECO:0007669"/>
    <property type="project" value="TreeGrafter"/>
</dbReference>
<feature type="transmembrane region" description="Helical" evidence="10">
    <location>
        <begin position="12"/>
        <end position="34"/>
    </location>
</feature>
<keyword evidence="7 10" id="KW-0472">Membrane</keyword>
<feature type="compositionally biased region" description="Acidic residues" evidence="9">
    <location>
        <begin position="645"/>
        <end position="669"/>
    </location>
</feature>
<dbReference type="PANTHER" id="PTHR24075">
    <property type="entry name" value="SEC63 DOMAIN-CONTAINING"/>
    <property type="match status" value="1"/>
</dbReference>
<dbReference type="FunFam" id="1.10.287.110:FF:000039">
    <property type="entry name" value="Protein translocation complex component (Npl1)"/>
    <property type="match status" value="1"/>
</dbReference>
<dbReference type="EMBL" id="WHUW01000002">
    <property type="protein sequence ID" value="KAF8451082.1"/>
    <property type="molecule type" value="Genomic_DNA"/>
</dbReference>
<dbReference type="InterPro" id="IPR035892">
    <property type="entry name" value="C2_domain_sf"/>
</dbReference>
<feature type="domain" description="J" evidence="11">
    <location>
        <begin position="103"/>
        <end position="173"/>
    </location>
</feature>
<keyword evidence="2" id="KW-0813">Transport</keyword>
<dbReference type="Pfam" id="PF02889">
    <property type="entry name" value="Sec63"/>
    <property type="match status" value="1"/>
</dbReference>
<dbReference type="PANTHER" id="PTHR24075:SF0">
    <property type="entry name" value="TRANSLOCATION PROTEIN SEC63 HOMOLOG"/>
    <property type="match status" value="1"/>
</dbReference>
<keyword evidence="3 10" id="KW-0812">Transmembrane</keyword>
<dbReference type="InterPro" id="IPR004179">
    <property type="entry name" value="Sec63-dom"/>
</dbReference>
<keyword evidence="4" id="KW-0256">Endoplasmic reticulum</keyword>
<evidence type="ECO:0000256" key="4">
    <source>
        <dbReference type="ARBA" id="ARBA00022824"/>
    </source>
</evidence>
<reference evidence="12" key="2">
    <citation type="journal article" date="2020" name="Nat. Commun.">
        <title>Large-scale genome sequencing of mycorrhizal fungi provides insights into the early evolution of symbiotic traits.</title>
        <authorList>
            <person name="Miyauchi S."/>
            <person name="Kiss E."/>
            <person name="Kuo A."/>
            <person name="Drula E."/>
            <person name="Kohler A."/>
            <person name="Sanchez-Garcia M."/>
            <person name="Morin E."/>
            <person name="Andreopoulos B."/>
            <person name="Barry K.W."/>
            <person name="Bonito G."/>
            <person name="Buee M."/>
            <person name="Carver A."/>
            <person name="Chen C."/>
            <person name="Cichocki N."/>
            <person name="Clum A."/>
            <person name="Culley D."/>
            <person name="Crous P.W."/>
            <person name="Fauchery L."/>
            <person name="Girlanda M."/>
            <person name="Hayes R.D."/>
            <person name="Keri Z."/>
            <person name="LaButti K."/>
            <person name="Lipzen A."/>
            <person name="Lombard V."/>
            <person name="Magnuson J."/>
            <person name="Maillard F."/>
            <person name="Murat C."/>
            <person name="Nolan M."/>
            <person name="Ohm R.A."/>
            <person name="Pangilinan J."/>
            <person name="Pereira M.F."/>
            <person name="Perotto S."/>
            <person name="Peter M."/>
            <person name="Pfister S."/>
            <person name="Riley R."/>
            <person name="Sitrit Y."/>
            <person name="Stielow J.B."/>
            <person name="Szollosi G."/>
            <person name="Zifcakova L."/>
            <person name="Stursova M."/>
            <person name="Spatafora J.W."/>
            <person name="Tedersoo L."/>
            <person name="Vaario L.M."/>
            <person name="Yamada A."/>
            <person name="Yan M."/>
            <person name="Wang P."/>
            <person name="Xu J."/>
            <person name="Bruns T."/>
            <person name="Baldrian P."/>
            <person name="Vilgalys R."/>
            <person name="Dunand C."/>
            <person name="Henrissat B."/>
            <person name="Grigoriev I.V."/>
            <person name="Hibbett D."/>
            <person name="Nagy L.G."/>
            <person name="Martin F.M."/>
        </authorList>
    </citation>
    <scope>NUCLEOTIDE SEQUENCE</scope>
    <source>
        <strain evidence="12">BED1</strain>
    </source>
</reference>
<evidence type="ECO:0000256" key="6">
    <source>
        <dbReference type="ARBA" id="ARBA00022989"/>
    </source>
</evidence>
<evidence type="ECO:0000256" key="10">
    <source>
        <dbReference type="SAM" id="Phobius"/>
    </source>
</evidence>
<dbReference type="Gene3D" id="1.10.3380.10">
    <property type="entry name" value="Sec63 N-terminal domain-like domain"/>
    <property type="match status" value="1"/>
</dbReference>
<comment type="caution">
    <text evidence="12">The sequence shown here is derived from an EMBL/GenBank/DDBJ whole genome shotgun (WGS) entry which is preliminary data.</text>
</comment>
<dbReference type="InterPro" id="IPR036869">
    <property type="entry name" value="J_dom_sf"/>
</dbReference>
<dbReference type="SUPFAM" id="SSF158702">
    <property type="entry name" value="Sec63 N-terminal domain-like"/>
    <property type="match status" value="1"/>
</dbReference>
<feature type="compositionally biased region" description="Acidic residues" evidence="9">
    <location>
        <begin position="612"/>
        <end position="625"/>
    </location>
</feature>
<keyword evidence="5" id="KW-0653">Protein transport</keyword>
<evidence type="ECO:0000256" key="1">
    <source>
        <dbReference type="ARBA" id="ARBA00004477"/>
    </source>
</evidence>
<dbReference type="Gene3D" id="1.10.287.110">
    <property type="entry name" value="DnaJ domain"/>
    <property type="match status" value="1"/>
</dbReference>
<dbReference type="Pfam" id="PF00226">
    <property type="entry name" value="DnaJ"/>
    <property type="match status" value="1"/>
</dbReference>
<accession>A0AAD4C884</accession>
<evidence type="ECO:0000313" key="13">
    <source>
        <dbReference type="Proteomes" id="UP001194468"/>
    </source>
</evidence>
<evidence type="ECO:0000313" key="12">
    <source>
        <dbReference type="EMBL" id="KAF8451082.1"/>
    </source>
</evidence>
<evidence type="ECO:0000259" key="11">
    <source>
        <dbReference type="PROSITE" id="PS50076"/>
    </source>
</evidence>
<dbReference type="GO" id="GO:0003723">
    <property type="term" value="F:RNA binding"/>
    <property type="evidence" value="ECO:0007669"/>
    <property type="project" value="TreeGrafter"/>
</dbReference>
<reference evidence="12" key="1">
    <citation type="submission" date="2019-10" db="EMBL/GenBank/DDBJ databases">
        <authorList>
            <consortium name="DOE Joint Genome Institute"/>
            <person name="Kuo A."/>
            <person name="Miyauchi S."/>
            <person name="Kiss E."/>
            <person name="Drula E."/>
            <person name="Kohler A."/>
            <person name="Sanchez-Garcia M."/>
            <person name="Andreopoulos B."/>
            <person name="Barry K.W."/>
            <person name="Bonito G."/>
            <person name="Buee M."/>
            <person name="Carver A."/>
            <person name="Chen C."/>
            <person name="Cichocki N."/>
            <person name="Clum A."/>
            <person name="Culley D."/>
            <person name="Crous P.W."/>
            <person name="Fauchery L."/>
            <person name="Girlanda M."/>
            <person name="Hayes R."/>
            <person name="Keri Z."/>
            <person name="LaButti K."/>
            <person name="Lipzen A."/>
            <person name="Lombard V."/>
            <person name="Magnuson J."/>
            <person name="Maillard F."/>
            <person name="Morin E."/>
            <person name="Murat C."/>
            <person name="Nolan M."/>
            <person name="Ohm R."/>
            <person name="Pangilinan J."/>
            <person name="Pereira M."/>
            <person name="Perotto S."/>
            <person name="Peter M."/>
            <person name="Riley R."/>
            <person name="Sitrit Y."/>
            <person name="Stielow B."/>
            <person name="Szollosi G."/>
            <person name="Zifcakova L."/>
            <person name="Stursova M."/>
            <person name="Spatafora J.W."/>
            <person name="Tedersoo L."/>
            <person name="Vaario L.-M."/>
            <person name="Yamada A."/>
            <person name="Yan M."/>
            <person name="Wang P."/>
            <person name="Xu J."/>
            <person name="Bruns T."/>
            <person name="Baldrian P."/>
            <person name="Vilgalys R."/>
            <person name="Henrissat B."/>
            <person name="Grigoriev I.V."/>
            <person name="Hibbett D."/>
            <person name="Nagy L.G."/>
            <person name="Martin F.M."/>
        </authorList>
    </citation>
    <scope>NUCLEOTIDE SEQUENCE</scope>
    <source>
        <strain evidence="12">BED1</strain>
    </source>
</reference>
<evidence type="ECO:0000256" key="5">
    <source>
        <dbReference type="ARBA" id="ARBA00022927"/>
    </source>
</evidence>
<dbReference type="CDD" id="cd06257">
    <property type="entry name" value="DnaJ"/>
    <property type="match status" value="1"/>
</dbReference>
<evidence type="ECO:0000256" key="3">
    <source>
        <dbReference type="ARBA" id="ARBA00022692"/>
    </source>
</evidence>
<feature type="region of interest" description="Disordered" evidence="9">
    <location>
        <begin position="606"/>
        <end position="669"/>
    </location>
</feature>
<dbReference type="Proteomes" id="UP001194468">
    <property type="component" value="Unassembled WGS sequence"/>
</dbReference>
<keyword evidence="6 10" id="KW-1133">Transmembrane helix</keyword>
<dbReference type="InterPro" id="IPR014756">
    <property type="entry name" value="Ig_E-set"/>
</dbReference>
<proteinExistence type="predicted"/>
<feature type="transmembrane region" description="Helical" evidence="10">
    <location>
        <begin position="198"/>
        <end position="221"/>
    </location>
</feature>
<dbReference type="PROSITE" id="PS50076">
    <property type="entry name" value="DNAJ_2"/>
    <property type="match status" value="1"/>
</dbReference>
<feature type="transmembrane region" description="Helical" evidence="10">
    <location>
        <begin position="71"/>
        <end position="90"/>
    </location>
</feature>
<dbReference type="InterPro" id="IPR001623">
    <property type="entry name" value="DnaJ_domain"/>
</dbReference>
<dbReference type="GO" id="GO:0008320">
    <property type="term" value="F:protein transmembrane transporter activity"/>
    <property type="evidence" value="ECO:0007669"/>
    <property type="project" value="TreeGrafter"/>
</dbReference>
<dbReference type="PRINTS" id="PR00625">
    <property type="entry name" value="JDOMAIN"/>
</dbReference>
<dbReference type="SUPFAM" id="SSF81296">
    <property type="entry name" value="E set domains"/>
    <property type="match status" value="1"/>
</dbReference>
<dbReference type="GO" id="GO:0006614">
    <property type="term" value="P:SRP-dependent cotranslational protein targeting to membrane"/>
    <property type="evidence" value="ECO:0007669"/>
    <property type="project" value="TreeGrafter"/>
</dbReference>
<evidence type="ECO:0000256" key="2">
    <source>
        <dbReference type="ARBA" id="ARBA00022448"/>
    </source>
</evidence>
<organism evidence="12 13">
    <name type="scientific">Boletus edulis BED1</name>
    <dbReference type="NCBI Taxonomy" id="1328754"/>
    <lineage>
        <taxon>Eukaryota</taxon>
        <taxon>Fungi</taxon>
        <taxon>Dikarya</taxon>
        <taxon>Basidiomycota</taxon>
        <taxon>Agaricomycotina</taxon>
        <taxon>Agaricomycetes</taxon>
        <taxon>Agaricomycetidae</taxon>
        <taxon>Boletales</taxon>
        <taxon>Boletineae</taxon>
        <taxon>Boletaceae</taxon>
        <taxon>Boletoideae</taxon>
        <taxon>Boletus</taxon>
    </lineage>
</organism>
<evidence type="ECO:0000256" key="7">
    <source>
        <dbReference type="ARBA" id="ARBA00023136"/>
    </source>
</evidence>
<name>A0AAD4C884_BOLED</name>